<dbReference type="PROSITE" id="PS50016">
    <property type="entry name" value="ZF_PHD_2"/>
    <property type="match status" value="1"/>
</dbReference>
<dbReference type="SUPFAM" id="SSF52047">
    <property type="entry name" value="RNI-like"/>
    <property type="match status" value="1"/>
</dbReference>
<dbReference type="GO" id="GO:0000981">
    <property type="term" value="F:DNA-binding transcription factor activity, RNA polymerase II-specific"/>
    <property type="evidence" value="ECO:0007669"/>
    <property type="project" value="TreeGrafter"/>
</dbReference>
<dbReference type="InterPro" id="IPR000967">
    <property type="entry name" value="Znf_NFX1"/>
</dbReference>
<feature type="compositionally biased region" description="Polar residues" evidence="11">
    <location>
        <begin position="744"/>
        <end position="755"/>
    </location>
</feature>
<name>A0A4S2KPL0_9HYME</name>
<dbReference type="InterPro" id="IPR001841">
    <property type="entry name" value="Znf_RING"/>
</dbReference>
<feature type="region of interest" description="Disordered" evidence="11">
    <location>
        <begin position="584"/>
        <end position="635"/>
    </location>
</feature>
<keyword evidence="6" id="KW-0862">Zinc</keyword>
<evidence type="ECO:0000259" key="15">
    <source>
        <dbReference type="PROSITE" id="PS51061"/>
    </source>
</evidence>
<dbReference type="Proteomes" id="UP000310200">
    <property type="component" value="Unassembled WGS sequence"/>
</dbReference>
<dbReference type="PROSITE" id="PS51061">
    <property type="entry name" value="R3H"/>
    <property type="match status" value="1"/>
</dbReference>
<evidence type="ECO:0000259" key="13">
    <source>
        <dbReference type="PROSITE" id="PS50089"/>
    </source>
</evidence>
<dbReference type="PROSITE" id="PS50181">
    <property type="entry name" value="FBOX"/>
    <property type="match status" value="1"/>
</dbReference>
<feature type="compositionally biased region" description="Basic and acidic residues" evidence="11">
    <location>
        <begin position="914"/>
        <end position="924"/>
    </location>
</feature>
<evidence type="ECO:0000256" key="1">
    <source>
        <dbReference type="ARBA" id="ARBA00004123"/>
    </source>
</evidence>
<evidence type="ECO:0000256" key="7">
    <source>
        <dbReference type="ARBA" id="ARBA00023015"/>
    </source>
</evidence>
<organism evidence="16 17">
    <name type="scientific">Temnothorax longispinosus</name>
    <dbReference type="NCBI Taxonomy" id="300112"/>
    <lineage>
        <taxon>Eukaryota</taxon>
        <taxon>Metazoa</taxon>
        <taxon>Ecdysozoa</taxon>
        <taxon>Arthropoda</taxon>
        <taxon>Hexapoda</taxon>
        <taxon>Insecta</taxon>
        <taxon>Pterygota</taxon>
        <taxon>Neoptera</taxon>
        <taxon>Endopterygota</taxon>
        <taxon>Hymenoptera</taxon>
        <taxon>Apocrita</taxon>
        <taxon>Aculeata</taxon>
        <taxon>Formicoidea</taxon>
        <taxon>Formicidae</taxon>
        <taxon>Myrmicinae</taxon>
        <taxon>Temnothorax</taxon>
    </lineage>
</organism>
<feature type="compositionally biased region" description="Polar residues" evidence="11">
    <location>
        <begin position="584"/>
        <end position="600"/>
    </location>
</feature>
<dbReference type="Pfam" id="PF12937">
    <property type="entry name" value="F-box-like"/>
    <property type="match status" value="1"/>
</dbReference>
<dbReference type="InterPro" id="IPR034076">
    <property type="entry name" value="R3H_NF-X1"/>
</dbReference>
<evidence type="ECO:0000256" key="2">
    <source>
        <dbReference type="ARBA" id="ARBA00007269"/>
    </source>
</evidence>
<dbReference type="CDD" id="cd02643">
    <property type="entry name" value="R3H_NF-X1"/>
    <property type="match status" value="1"/>
</dbReference>
<dbReference type="Gene3D" id="3.30.1370.50">
    <property type="entry name" value="R3H-like domain"/>
    <property type="match status" value="1"/>
</dbReference>
<feature type="compositionally biased region" description="Polar residues" evidence="11">
    <location>
        <begin position="900"/>
        <end position="909"/>
    </location>
</feature>
<evidence type="ECO:0000256" key="5">
    <source>
        <dbReference type="ARBA" id="ARBA00022771"/>
    </source>
</evidence>
<dbReference type="InterPro" id="IPR019787">
    <property type="entry name" value="Znf_PHD-finger"/>
</dbReference>
<accession>A0A4S2KPL0</accession>
<dbReference type="SMART" id="SM00184">
    <property type="entry name" value="RING"/>
    <property type="match status" value="1"/>
</dbReference>
<dbReference type="GO" id="GO:0000977">
    <property type="term" value="F:RNA polymerase II transcription regulatory region sequence-specific DNA binding"/>
    <property type="evidence" value="ECO:0007669"/>
    <property type="project" value="TreeGrafter"/>
</dbReference>
<dbReference type="Gene3D" id="1.20.1280.50">
    <property type="match status" value="1"/>
</dbReference>
<keyword evidence="4" id="KW-0677">Repeat</keyword>
<evidence type="ECO:0000313" key="16">
    <source>
        <dbReference type="EMBL" id="TGZ51761.1"/>
    </source>
</evidence>
<evidence type="ECO:0000256" key="8">
    <source>
        <dbReference type="ARBA" id="ARBA00023163"/>
    </source>
</evidence>
<dbReference type="SMART" id="SM00393">
    <property type="entry name" value="R3H"/>
    <property type="match status" value="1"/>
</dbReference>
<dbReference type="STRING" id="300112.A0A4S2KPL0"/>
<evidence type="ECO:0000256" key="6">
    <source>
        <dbReference type="ARBA" id="ARBA00022833"/>
    </source>
</evidence>
<sequence length="1700" mass="194553">MRNYPIDMEAVEESEPNVLREIASEEELAQIPRESTRKINAHFNAKFEEFITAKAVFETSRKCLGKLELAEKSRTEVCSNLEEVKIEVHGLQESVKRLEKENCELRSQRDTVTDEANALQLQVERRDTEIERMLTEFMELSSDESKELSRCSLSALPNEILLKIFKYLDLETLCRMSQVDKRFKDLTQDPELYTHLDMTNKSEKYMCHVFSYFTPRCKYLQQLDLTGSVFDVNDFVNFLNNCGSCVTHLRLSKCRLISKCYTDFNPALKEIAKTCKNLKELDLSDCRCDCYRNFSYFEELNNLESINFWGLPNSMEHICKVLQNNPRIREIRARIWDDKILVELAKCRDLEVIHTLYISSDEDVTFQGINALGNCKNLQKVSLYINCSLADDSLFRLFSSYQNLQEINLYFYVLTNHRLELLAQCKNLKNVYLEHLIPWDDLDDPDKYSIILKQCPKLQKFSLTSCNVSDQLLDQWEERYPHVSIYNTDDYDHRDLNYLVYADRNAADAAAGNWQQYFAENPTYLRDIPAGGYYTGTGTGGGRQVYEQSGPTATFYQTGAQHPPNMVPLENNAYQERALPNAMATSNSTRASSNVVQTSRDAPPFSRESRGGYKPRSRGNRAAGNRAPPPPKMDDIIRSTVVENSNLHPMANEFVPNSQAKFRKDPRFRRYDNGNATSSGFNACAQEFRPKSTDKSSLADNRYKNERRYDNRKDPRDANYRQKRPQDRMQDAQAPRSGYRDIQRTYNTRNYNKFQNGRYYNRKYQSDAEQNAAGEGHASTTEATDSATSSSQENKTVVEEIQEDDSFSATKTGRGREEASTYEDNDSENMSSKILEAQRNGRPKRFANASNYHRYNSDEQSEPGARWKTTTATKYAQRRNNEMTSYRERRMENWRDRTASNETAQTPQGKNLRKKSDIDDDASQRERLTEQLNKGALECLVCYEHIKQSDYVWSCSNCYHVLHLRCIKKWARSSQSENNSWKCPACRDVSLFVPEDYFCFCGKMKMPEWNRRDVAHSCGEICGRHLSKKNCTHKCTLLCHPGSCPQCVAMVTKYCGCGRTSKMLLCSAHQLLMCDSICGKDLSCGKHTCQNKCHQGECGPCDKTVQQTCFCTKKTQEVPCRANTADTYCCDNICNKPLDCEKHYCQKVCHLESCEPCSLTPERVTMCCCGQTPLTEKRESCTDPVPICDKICSKRLKCGQPSNPHTCKAPCHVGECPECELNTDVKCRCGNMDREIACRDLTTKADDARCEKRCKKKRSCGKHNCNQLCCIDIEHICPLPCSKTLSCGRHKCQERCHMGRCAPCWESSFEELYCECGAEVIYPPVPCGTRRPTCNRPCSREHLCDHEVLHNCHSEPTCPPCSVLTQRWCHGRHELRKAVPCHVKEISCGLPCNKPLACGRHKCITMCHSGPCERPGQQCTQPCATTRELCGHICAAPCHDGKCPDSPCKEMVKVTCQCGHRTMSRVCADNAREYQRIASNILASKMADMQLGHSVDLEEVFGQGTKKQNQLKTLECNDECKIIERNRRLALGLQIVNPDLSGKLMPRYSDYMKQWAKKDPQFCQVVHDKLTELVQLAKTSKQKSRSYSFDIMNREKRHFVHDSCQHFGCESQAYDEEPKRNVVATAVKDKCWLPSYSLLEMIQREKGQRKVPGPVLNASKGNNSTKTVLSLPVKQNQQLLPSSSTAKTVDKEIDYFDYRG</sequence>
<evidence type="ECO:0000313" key="17">
    <source>
        <dbReference type="Proteomes" id="UP000310200"/>
    </source>
</evidence>
<dbReference type="CDD" id="cd06008">
    <property type="entry name" value="NF-X1-zinc-finger"/>
    <property type="match status" value="6"/>
</dbReference>
<evidence type="ECO:0000256" key="10">
    <source>
        <dbReference type="PROSITE-ProRule" id="PRU00175"/>
    </source>
</evidence>
<dbReference type="PANTHER" id="PTHR12360">
    <property type="entry name" value="NUCLEAR TRANSCRIPTION FACTOR, X-BOX BINDING 1 NFX1"/>
    <property type="match status" value="1"/>
</dbReference>
<dbReference type="SMART" id="SM00438">
    <property type="entry name" value="ZnF_NFX"/>
    <property type="match status" value="9"/>
</dbReference>
<feature type="compositionally biased region" description="Basic and acidic residues" evidence="11">
    <location>
        <begin position="662"/>
        <end position="672"/>
    </location>
</feature>
<dbReference type="GO" id="GO:0005634">
    <property type="term" value="C:nucleus"/>
    <property type="evidence" value="ECO:0007669"/>
    <property type="project" value="UniProtKB-SubCell"/>
</dbReference>
<dbReference type="GO" id="GO:0000122">
    <property type="term" value="P:negative regulation of transcription by RNA polymerase II"/>
    <property type="evidence" value="ECO:0007669"/>
    <property type="project" value="TreeGrafter"/>
</dbReference>
<comment type="caution">
    <text evidence="16">The sequence shown here is derived from an EMBL/GenBank/DDBJ whole genome shotgun (WGS) entry which is preliminary data.</text>
</comment>
<dbReference type="InterPro" id="IPR034078">
    <property type="entry name" value="NFX1_fam"/>
</dbReference>
<dbReference type="SMART" id="SM00256">
    <property type="entry name" value="FBOX"/>
    <property type="match status" value="1"/>
</dbReference>
<keyword evidence="3" id="KW-0479">Metal-binding</keyword>
<protein>
    <submittedName>
        <fullName evidence="16">Protein shuttle craft</fullName>
    </submittedName>
</protein>
<feature type="compositionally biased region" description="Basic and acidic residues" evidence="11">
    <location>
        <begin position="701"/>
        <end position="730"/>
    </location>
</feature>
<keyword evidence="5 10" id="KW-0863">Zinc-finger</keyword>
<keyword evidence="8" id="KW-0804">Transcription</keyword>
<comment type="subcellular location">
    <subcellularLocation>
        <location evidence="1">Nucleus</location>
    </subcellularLocation>
</comment>
<evidence type="ECO:0000256" key="9">
    <source>
        <dbReference type="ARBA" id="ARBA00023242"/>
    </source>
</evidence>
<dbReference type="SUPFAM" id="SSF81383">
    <property type="entry name" value="F-box domain"/>
    <property type="match status" value="1"/>
</dbReference>
<dbReference type="Pfam" id="PF01424">
    <property type="entry name" value="R3H"/>
    <property type="match status" value="1"/>
</dbReference>
<dbReference type="InterPro" id="IPR001810">
    <property type="entry name" value="F-box_dom"/>
</dbReference>
<feature type="compositionally biased region" description="Low complexity" evidence="11">
    <location>
        <begin position="778"/>
        <end position="791"/>
    </location>
</feature>
<dbReference type="InterPro" id="IPR001374">
    <property type="entry name" value="R3H_dom"/>
</dbReference>
<feature type="region of interest" description="Disordered" evidence="11">
    <location>
        <begin position="657"/>
        <end position="924"/>
    </location>
</feature>
<dbReference type="InterPro" id="IPR032675">
    <property type="entry name" value="LRR_dom_sf"/>
</dbReference>
<keyword evidence="7" id="KW-0805">Transcription regulation</keyword>
<reference evidence="16 17" key="1">
    <citation type="journal article" date="2019" name="Philos. Trans. R. Soc. Lond., B, Biol. Sci.">
        <title>Ant behaviour and brain gene expression of defending hosts depend on the ecological success of the intruding social parasite.</title>
        <authorList>
            <person name="Kaur R."/>
            <person name="Stoldt M."/>
            <person name="Jongepier E."/>
            <person name="Feldmeyer B."/>
            <person name="Menzel F."/>
            <person name="Bornberg-Bauer E."/>
            <person name="Foitzik S."/>
        </authorList>
    </citation>
    <scope>NUCLEOTIDE SEQUENCE [LARGE SCALE GENOMIC DNA]</scope>
    <source>
        <tissue evidence="16">Whole body</tissue>
    </source>
</reference>
<proteinExistence type="inferred from homology"/>
<gene>
    <name evidence="16" type="ORF">DBV15_04969</name>
</gene>
<feature type="domain" description="PHD-type" evidence="12">
    <location>
        <begin position="936"/>
        <end position="989"/>
    </location>
</feature>
<keyword evidence="9" id="KW-0539">Nucleus</keyword>
<evidence type="ECO:0000256" key="3">
    <source>
        <dbReference type="ARBA" id="ARBA00022723"/>
    </source>
</evidence>
<keyword evidence="17" id="KW-1185">Reference proteome</keyword>
<dbReference type="GO" id="GO:0008270">
    <property type="term" value="F:zinc ion binding"/>
    <property type="evidence" value="ECO:0007669"/>
    <property type="project" value="UniProtKB-KW"/>
</dbReference>
<feature type="domain" description="F-box" evidence="14">
    <location>
        <begin position="150"/>
        <end position="196"/>
    </location>
</feature>
<feature type="domain" description="RING-type" evidence="13">
    <location>
        <begin position="939"/>
        <end position="987"/>
    </location>
</feature>
<evidence type="ECO:0000259" key="14">
    <source>
        <dbReference type="PROSITE" id="PS50181"/>
    </source>
</evidence>
<evidence type="ECO:0000256" key="11">
    <source>
        <dbReference type="SAM" id="MobiDB-lite"/>
    </source>
</evidence>
<dbReference type="EMBL" id="QBLH01001461">
    <property type="protein sequence ID" value="TGZ51761.1"/>
    <property type="molecule type" value="Genomic_DNA"/>
</dbReference>
<dbReference type="InterPro" id="IPR036867">
    <property type="entry name" value="R3H_dom_sf"/>
</dbReference>
<dbReference type="Pfam" id="PF01422">
    <property type="entry name" value="zf-NF-X1"/>
    <property type="match status" value="8"/>
</dbReference>
<dbReference type="SUPFAM" id="SSF82708">
    <property type="entry name" value="R3H domain"/>
    <property type="match status" value="1"/>
</dbReference>
<feature type="domain" description="R3H" evidence="15">
    <location>
        <begin position="1563"/>
        <end position="1628"/>
    </location>
</feature>
<dbReference type="SUPFAM" id="SSF57850">
    <property type="entry name" value="RING/U-box"/>
    <property type="match status" value="1"/>
</dbReference>
<comment type="similarity">
    <text evidence="2">Belongs to the NFX1 family.</text>
</comment>
<evidence type="ECO:0000259" key="12">
    <source>
        <dbReference type="PROSITE" id="PS50016"/>
    </source>
</evidence>
<dbReference type="Gene3D" id="3.80.10.10">
    <property type="entry name" value="Ribonuclease Inhibitor"/>
    <property type="match status" value="2"/>
</dbReference>
<dbReference type="PANTHER" id="PTHR12360:SF12">
    <property type="entry name" value="TRANSCRIPTIONAL REPRESSOR NF-X1"/>
    <property type="match status" value="1"/>
</dbReference>
<dbReference type="InterPro" id="IPR036047">
    <property type="entry name" value="F-box-like_dom_sf"/>
</dbReference>
<evidence type="ECO:0000256" key="4">
    <source>
        <dbReference type="ARBA" id="ARBA00022737"/>
    </source>
</evidence>
<dbReference type="PROSITE" id="PS50089">
    <property type="entry name" value="ZF_RING_2"/>
    <property type="match status" value="1"/>
</dbReference>
<feature type="compositionally biased region" description="Basic and acidic residues" evidence="11">
    <location>
        <begin position="879"/>
        <end position="899"/>
    </location>
</feature>